<evidence type="ECO:0000313" key="2">
    <source>
        <dbReference type="EMBL" id="GLK73437.1"/>
    </source>
</evidence>
<keyword evidence="3" id="KW-1185">Reference proteome</keyword>
<organism evidence="2 3">
    <name type="scientific">Ancylobacter dichloromethanicus</name>
    <dbReference type="NCBI Taxonomy" id="518825"/>
    <lineage>
        <taxon>Bacteria</taxon>
        <taxon>Pseudomonadati</taxon>
        <taxon>Pseudomonadota</taxon>
        <taxon>Alphaproteobacteria</taxon>
        <taxon>Hyphomicrobiales</taxon>
        <taxon>Xanthobacteraceae</taxon>
        <taxon>Ancylobacter</taxon>
    </lineage>
</organism>
<evidence type="ECO:0000313" key="3">
    <source>
        <dbReference type="Proteomes" id="UP001143370"/>
    </source>
</evidence>
<dbReference type="RefSeq" id="WP_213375424.1">
    <property type="nucleotide sequence ID" value="NZ_BSFJ01000026.1"/>
</dbReference>
<name>A0A9W6N0W9_9HYPH</name>
<dbReference type="EMBL" id="BSFJ01000026">
    <property type="protein sequence ID" value="GLK73437.1"/>
    <property type="molecule type" value="Genomic_DNA"/>
</dbReference>
<reference evidence="2" key="1">
    <citation type="journal article" date="2014" name="Int. J. Syst. Evol. Microbiol.">
        <title>Complete genome sequence of Corynebacterium casei LMG S-19264T (=DSM 44701T), isolated from a smear-ripened cheese.</title>
        <authorList>
            <consortium name="US DOE Joint Genome Institute (JGI-PGF)"/>
            <person name="Walter F."/>
            <person name="Albersmeier A."/>
            <person name="Kalinowski J."/>
            <person name="Ruckert C."/>
        </authorList>
    </citation>
    <scope>NUCLEOTIDE SEQUENCE</scope>
    <source>
        <strain evidence="2">VKM B-2484</strain>
    </source>
</reference>
<gene>
    <name evidence="2" type="ORF">GCM10017643_35540</name>
</gene>
<comment type="caution">
    <text evidence="2">The sequence shown here is derived from an EMBL/GenBank/DDBJ whole genome shotgun (WGS) entry which is preliminary data.</text>
</comment>
<sequence length="152" mass="15650">MVLAIHGVARILRCDMMHSLRSFVILLTVLAFSVTSTGWGIASSLMVSSGGKGHHAPIEASHSSGSHEHGDSDLAQNSACLEADGSACAAKHQRGDASNSCCAMACHTAIPASACAMAIIAFVRTIDHPSLEAGVKGSSATRLERPPRSADV</sequence>
<dbReference type="AlphaFoldDB" id="A0A9W6N0W9"/>
<feature type="transmembrane region" description="Helical" evidence="1">
    <location>
        <begin position="20"/>
        <end position="42"/>
    </location>
</feature>
<keyword evidence="1" id="KW-0812">Transmembrane</keyword>
<evidence type="ECO:0000256" key="1">
    <source>
        <dbReference type="SAM" id="Phobius"/>
    </source>
</evidence>
<proteinExistence type="predicted"/>
<dbReference type="Proteomes" id="UP001143370">
    <property type="component" value="Unassembled WGS sequence"/>
</dbReference>
<reference evidence="2" key="2">
    <citation type="submission" date="2023-01" db="EMBL/GenBank/DDBJ databases">
        <authorList>
            <person name="Sun Q."/>
            <person name="Evtushenko L."/>
        </authorList>
    </citation>
    <scope>NUCLEOTIDE SEQUENCE</scope>
    <source>
        <strain evidence="2">VKM B-2484</strain>
    </source>
</reference>
<protein>
    <submittedName>
        <fullName evidence="2">Uncharacterized protein</fullName>
    </submittedName>
</protein>
<keyword evidence="1" id="KW-0472">Membrane</keyword>
<accession>A0A9W6N0W9</accession>
<keyword evidence="1" id="KW-1133">Transmembrane helix</keyword>